<dbReference type="EMBL" id="FWWR01000009">
    <property type="protein sequence ID" value="SMB80167.1"/>
    <property type="molecule type" value="Genomic_DNA"/>
</dbReference>
<dbReference type="InterPro" id="IPR001119">
    <property type="entry name" value="SLH_dom"/>
</dbReference>
<keyword evidence="4" id="KW-1185">Reference proteome</keyword>
<evidence type="ECO:0000256" key="1">
    <source>
        <dbReference type="SAM" id="SignalP"/>
    </source>
</evidence>
<feature type="domain" description="SLH" evidence="2">
    <location>
        <begin position="167"/>
        <end position="231"/>
    </location>
</feature>
<keyword evidence="1" id="KW-0732">Signal</keyword>
<name>A0A1W1UGF5_PEPAS</name>
<organism evidence="3 4">
    <name type="scientific">Peptoniphilus asaccharolyticus DSM 20463</name>
    <dbReference type="NCBI Taxonomy" id="573058"/>
    <lineage>
        <taxon>Bacteria</taxon>
        <taxon>Bacillati</taxon>
        <taxon>Bacillota</taxon>
        <taxon>Tissierellia</taxon>
        <taxon>Tissierellales</taxon>
        <taxon>Peptoniphilaceae</taxon>
        <taxon>Peptoniphilus</taxon>
    </lineage>
</organism>
<accession>A0A1W1UGF5</accession>
<feature type="chain" id="PRO_5012212964" evidence="1">
    <location>
        <begin position="27"/>
        <end position="657"/>
    </location>
</feature>
<feature type="domain" description="SLH" evidence="2">
    <location>
        <begin position="26"/>
        <end position="91"/>
    </location>
</feature>
<sequence>MQTNKITKALSVGLCAVVLAPSLVSAKEFKDVAKNGPHSWAYGYIDELSDKGIINGYPNGEFQPNNSVSLEETVELIKGLLSPSGSEIASARAKYRAILEDAKVPEWARDAFAIAIENNVFSEATVKEAASKGFIGEGKNKLVPDRNTIAVYFARALKLSATGDETFLRHEDKSSIPSATRGYLANLVKEGIFSSTGSDGRFEGTRSIRRSEMAKITKLSYDYLKLNKNKTPELANITGKIVIATNISNVDTVIIEQSNKSTIQLKVNSNTKITSNGTTLKFTDLKPDQEVKVTYQKAGNEATNNVITTIEVTNSAKNLVGYITNRAQDGFTAKYRTDDGKVDTSSVSQISTTDTATFTLANNAKVYSLGVETRANQLQIDDLVEFKTDNSGKVSEVVAYPRNGRATGEITEIFYGSTSSREYIKLKLQDGKTYTFYGTELNRNNPFYNNSRLFDNLRRGERITLSTNYKVVTNVGNDYRNGQNLTGRIERAYEERNGFRLDIRTFNRTIETVYTDRYTEYRENGVGRTQLTTRDFEGREVSVVRDNGSYVRKLEFLREGANFAIRARVDGVRTDGAFGQAGLTYFLRVEDSNNNYMRNGDTFELSTTYNNGKAMNEGERVDVIGTRLSNGEWSVSEVRSAYDGRIIYGNFYSRGIR</sequence>
<evidence type="ECO:0000259" key="2">
    <source>
        <dbReference type="PROSITE" id="PS51272"/>
    </source>
</evidence>
<protein>
    <submittedName>
        <fullName evidence="3">S-layer homology domain-containing protein</fullName>
    </submittedName>
</protein>
<dbReference type="Proteomes" id="UP000192368">
    <property type="component" value="Unassembled WGS sequence"/>
</dbReference>
<evidence type="ECO:0000313" key="4">
    <source>
        <dbReference type="Proteomes" id="UP000192368"/>
    </source>
</evidence>
<dbReference type="RefSeq" id="WP_159445218.1">
    <property type="nucleotide sequence ID" value="NZ_FWWR01000009.1"/>
</dbReference>
<dbReference type="OrthoDB" id="2065578at2"/>
<dbReference type="STRING" id="573058.SAMN00017477_0203"/>
<dbReference type="Pfam" id="PF00395">
    <property type="entry name" value="SLH"/>
    <property type="match status" value="1"/>
</dbReference>
<reference evidence="4" key="1">
    <citation type="submission" date="2017-04" db="EMBL/GenBank/DDBJ databases">
        <authorList>
            <person name="Varghese N."/>
            <person name="Submissions S."/>
        </authorList>
    </citation>
    <scope>NUCLEOTIDE SEQUENCE [LARGE SCALE GENOMIC DNA]</scope>
    <source>
        <strain evidence="4">DSM 20463</strain>
    </source>
</reference>
<proteinExistence type="predicted"/>
<dbReference type="PROSITE" id="PS51272">
    <property type="entry name" value="SLH"/>
    <property type="match status" value="2"/>
</dbReference>
<dbReference type="AlphaFoldDB" id="A0A1W1UGF5"/>
<gene>
    <name evidence="3" type="ORF">SAMN00017477_0203</name>
</gene>
<evidence type="ECO:0000313" key="3">
    <source>
        <dbReference type="EMBL" id="SMB80167.1"/>
    </source>
</evidence>
<feature type="signal peptide" evidence="1">
    <location>
        <begin position="1"/>
        <end position="26"/>
    </location>
</feature>